<gene>
    <name evidence="2" type="ORF">AAG570_014145</name>
</gene>
<feature type="region of interest" description="Disordered" evidence="1">
    <location>
        <begin position="1"/>
        <end position="26"/>
    </location>
</feature>
<evidence type="ECO:0000256" key="1">
    <source>
        <dbReference type="SAM" id="MobiDB-lite"/>
    </source>
</evidence>
<dbReference type="EMBL" id="JBFDAA010000123">
    <property type="protein sequence ID" value="KAL1109911.1"/>
    <property type="molecule type" value="Genomic_DNA"/>
</dbReference>
<feature type="compositionally biased region" description="Low complexity" evidence="1">
    <location>
        <begin position="1"/>
        <end position="10"/>
    </location>
</feature>
<organism evidence="2 3">
    <name type="scientific">Ranatra chinensis</name>
    <dbReference type="NCBI Taxonomy" id="642074"/>
    <lineage>
        <taxon>Eukaryota</taxon>
        <taxon>Metazoa</taxon>
        <taxon>Ecdysozoa</taxon>
        <taxon>Arthropoda</taxon>
        <taxon>Hexapoda</taxon>
        <taxon>Insecta</taxon>
        <taxon>Pterygota</taxon>
        <taxon>Neoptera</taxon>
        <taxon>Paraneoptera</taxon>
        <taxon>Hemiptera</taxon>
        <taxon>Heteroptera</taxon>
        <taxon>Panheteroptera</taxon>
        <taxon>Nepomorpha</taxon>
        <taxon>Nepidae</taxon>
        <taxon>Ranatrinae</taxon>
        <taxon>Ranatra</taxon>
    </lineage>
</organism>
<name>A0ABD0XRT2_9HEMI</name>
<evidence type="ECO:0000313" key="2">
    <source>
        <dbReference type="EMBL" id="KAL1109911.1"/>
    </source>
</evidence>
<proteinExistence type="predicted"/>
<comment type="caution">
    <text evidence="2">The sequence shown here is derived from an EMBL/GenBank/DDBJ whole genome shotgun (WGS) entry which is preliminary data.</text>
</comment>
<protein>
    <submittedName>
        <fullName evidence="2">Uncharacterized protein</fullName>
    </submittedName>
</protein>
<accession>A0ABD0XRT2</accession>
<reference evidence="2 3" key="1">
    <citation type="submission" date="2024-07" db="EMBL/GenBank/DDBJ databases">
        <title>Chromosome-level genome assembly of the water stick insect Ranatra chinensis (Heteroptera: Nepidae).</title>
        <authorList>
            <person name="Liu X."/>
        </authorList>
    </citation>
    <scope>NUCLEOTIDE SEQUENCE [LARGE SCALE GENOMIC DNA]</scope>
    <source>
        <strain evidence="2">Cailab_2021Rc</strain>
        <tissue evidence="2">Muscle</tissue>
    </source>
</reference>
<sequence>MSNSSRSSNNPPLCTPPSGLGTADECLTRSNPRYRRLIDLSREELEKELECRGVRALLRQFLTLKGRGKFVTSSGNGTRCIFRGKVTDTENHTTAQLGGANCTSPPEVGQVRSAFLSGIPKCWRDLESELALKSQCAGYVDSSSIASVGPAYLAA</sequence>
<dbReference type="Proteomes" id="UP001558652">
    <property type="component" value="Unassembled WGS sequence"/>
</dbReference>
<dbReference type="AlphaFoldDB" id="A0ABD0XRT2"/>
<evidence type="ECO:0000313" key="3">
    <source>
        <dbReference type="Proteomes" id="UP001558652"/>
    </source>
</evidence>
<keyword evidence="3" id="KW-1185">Reference proteome</keyword>